<evidence type="ECO:0000313" key="1">
    <source>
        <dbReference type="EMBL" id="CAB4853774.1"/>
    </source>
</evidence>
<dbReference type="EMBL" id="CAFBIY010000336">
    <property type="protein sequence ID" value="CAB4853774.1"/>
    <property type="molecule type" value="Genomic_DNA"/>
</dbReference>
<protein>
    <submittedName>
        <fullName evidence="1">Unannotated protein</fullName>
    </submittedName>
</protein>
<gene>
    <name evidence="1" type="ORF">UFOPK3267_03312</name>
</gene>
<proteinExistence type="predicted"/>
<name>A0A6J7CA19_9ZZZZ</name>
<sequence>MHRARELRVHLRIDQLAHLLRRLLVDDRVPDRAAVLQPVQVHLTMRGQGFEMAGTTVVLVHQPGRAVADDQRAVATRAVGDADLAVDRDTQVRAERHLLTVDRAEDVVEPETAQDALEFSGGVARDEHLGVLVHVRDQPLGIEMIRVNVRDVQVVRVADPVHQFGGELIVPGEDEPATEELRKEPRVAADRPIDGVDEDPCVADRGGTHRARLVTCPRAIPGAPRVVTKVLAGAGAGLRPQATGGSVNCWPARDTCSVQVPPSQ</sequence>
<dbReference type="AlphaFoldDB" id="A0A6J7CA19"/>
<reference evidence="1" key="1">
    <citation type="submission" date="2020-05" db="EMBL/GenBank/DDBJ databases">
        <authorList>
            <person name="Chiriac C."/>
            <person name="Salcher M."/>
            <person name="Ghai R."/>
            <person name="Kavagutti S V."/>
        </authorList>
    </citation>
    <scope>NUCLEOTIDE SEQUENCE</scope>
</reference>
<organism evidence="1">
    <name type="scientific">freshwater metagenome</name>
    <dbReference type="NCBI Taxonomy" id="449393"/>
    <lineage>
        <taxon>unclassified sequences</taxon>
        <taxon>metagenomes</taxon>
        <taxon>ecological metagenomes</taxon>
    </lineage>
</organism>
<accession>A0A6J7CA19</accession>